<dbReference type="InterPro" id="IPR048066">
    <property type="entry name" value="ATG26_PH_GRAM1"/>
</dbReference>
<evidence type="ECO:0000313" key="26">
    <source>
        <dbReference type="EMBL" id="KAF7192759.1"/>
    </source>
</evidence>
<feature type="compositionally biased region" description="Basic and acidic residues" evidence="24">
    <location>
        <begin position="165"/>
        <end position="174"/>
    </location>
</feature>
<evidence type="ECO:0000256" key="8">
    <source>
        <dbReference type="ARBA" id="ARBA00022516"/>
    </source>
</evidence>
<dbReference type="EC" id="2.4.1.173" evidence="4"/>
<evidence type="ECO:0000256" key="4">
    <source>
        <dbReference type="ARBA" id="ARBA00012650"/>
    </source>
</evidence>
<dbReference type="FunFam" id="2.30.29.30:FF:000391">
    <property type="entry name" value="Sterol 3-beta-glucosyltransferase"/>
    <property type="match status" value="1"/>
</dbReference>
<dbReference type="GO" id="GO:0016906">
    <property type="term" value="F:sterol 3-beta-glucosyltransferase activity"/>
    <property type="evidence" value="ECO:0007669"/>
    <property type="project" value="UniProtKB-EC"/>
</dbReference>
<accession>A0A8H6RJQ6</accession>
<dbReference type="InterPro" id="IPR004182">
    <property type="entry name" value="GRAM"/>
</dbReference>
<evidence type="ECO:0000256" key="9">
    <source>
        <dbReference type="ARBA" id="ARBA00022676"/>
    </source>
</evidence>
<dbReference type="Pfam" id="PF02893">
    <property type="entry name" value="GRAM"/>
    <property type="match status" value="2"/>
</dbReference>
<evidence type="ECO:0000313" key="27">
    <source>
        <dbReference type="Proteomes" id="UP000660729"/>
    </source>
</evidence>
<dbReference type="EMBL" id="JABCIY010000109">
    <property type="protein sequence ID" value="KAF7192759.1"/>
    <property type="molecule type" value="Genomic_DNA"/>
</dbReference>
<feature type="compositionally biased region" description="Polar residues" evidence="24">
    <location>
        <begin position="586"/>
        <end position="595"/>
    </location>
</feature>
<dbReference type="FunFam" id="2.30.29.30:FF:000303">
    <property type="entry name" value="Sterol 3-beta-glucosyltransferase"/>
    <property type="match status" value="1"/>
</dbReference>
<evidence type="ECO:0000256" key="2">
    <source>
        <dbReference type="ARBA" id="ARBA00004623"/>
    </source>
</evidence>
<dbReference type="SUPFAM" id="SSF53756">
    <property type="entry name" value="UDP-Glycosyltransferase/glycogen phosphorylase"/>
    <property type="match status" value="1"/>
</dbReference>
<gene>
    <name evidence="26" type="ORF">HII31_05900</name>
</gene>
<dbReference type="GO" id="GO:0006914">
    <property type="term" value="P:autophagy"/>
    <property type="evidence" value="ECO:0007669"/>
    <property type="project" value="UniProtKB-KW"/>
</dbReference>
<evidence type="ECO:0000256" key="23">
    <source>
        <dbReference type="ARBA" id="ARBA00059773"/>
    </source>
</evidence>
<dbReference type="CDD" id="cd13216">
    <property type="entry name" value="PH-GRAM2_AGT26"/>
    <property type="match status" value="1"/>
</dbReference>
<dbReference type="CDD" id="cd13215">
    <property type="entry name" value="PH-GRAM1_AGT26"/>
    <property type="match status" value="1"/>
</dbReference>
<keyword evidence="17" id="KW-0472">Membrane</keyword>
<evidence type="ECO:0000256" key="6">
    <source>
        <dbReference type="ARBA" id="ARBA00022448"/>
    </source>
</evidence>
<comment type="similarity">
    <text evidence="3">Belongs to the glycosyltransferase 28 family.</text>
</comment>
<comment type="function">
    <text evidence="23">Sterol glycosyltransferase responsible for the glycosylation of ergosterol to form ergosterol-glucoside.</text>
</comment>
<dbReference type="Pfam" id="PF06722">
    <property type="entry name" value="EryCIII-like_C"/>
    <property type="match status" value="1"/>
</dbReference>
<dbReference type="GO" id="GO:0015031">
    <property type="term" value="P:protein transport"/>
    <property type="evidence" value="ECO:0007669"/>
    <property type="project" value="UniProtKB-KW"/>
</dbReference>
<dbReference type="SUPFAM" id="SSF50729">
    <property type="entry name" value="PH domain-like"/>
    <property type="match status" value="1"/>
</dbReference>
<feature type="compositionally biased region" description="Basic and acidic residues" evidence="24">
    <location>
        <begin position="596"/>
        <end position="605"/>
    </location>
</feature>
<dbReference type="FunFam" id="3.40.50.2000:FF:000029">
    <property type="entry name" value="Sterol 3-beta-glucosyltransferase"/>
    <property type="match status" value="1"/>
</dbReference>
<feature type="compositionally biased region" description="Low complexity" evidence="24">
    <location>
        <begin position="571"/>
        <end position="580"/>
    </location>
</feature>
<evidence type="ECO:0000256" key="7">
    <source>
        <dbReference type="ARBA" id="ARBA00022490"/>
    </source>
</evidence>
<feature type="compositionally biased region" description="Basic and acidic residues" evidence="24">
    <location>
        <begin position="33"/>
        <end position="52"/>
    </location>
</feature>
<evidence type="ECO:0000256" key="10">
    <source>
        <dbReference type="ARBA" id="ARBA00022679"/>
    </source>
</evidence>
<name>A0A8H6RJQ6_9PEZI</name>
<dbReference type="Gene3D" id="2.30.29.30">
    <property type="entry name" value="Pleckstrin-homology domain (PH domain)/Phosphotyrosine-binding domain (PTB)"/>
    <property type="match status" value="3"/>
</dbReference>
<dbReference type="Pfam" id="PF03033">
    <property type="entry name" value="Glyco_transf_28"/>
    <property type="match status" value="1"/>
</dbReference>
<dbReference type="GO" id="GO:0034045">
    <property type="term" value="C:phagophore assembly site membrane"/>
    <property type="evidence" value="ECO:0007669"/>
    <property type="project" value="UniProtKB-SubCell"/>
</dbReference>
<evidence type="ECO:0000256" key="15">
    <source>
        <dbReference type="ARBA" id="ARBA00023011"/>
    </source>
</evidence>
<feature type="compositionally biased region" description="Basic and acidic residues" evidence="24">
    <location>
        <begin position="504"/>
        <end position="514"/>
    </location>
</feature>
<evidence type="ECO:0000256" key="21">
    <source>
        <dbReference type="ARBA" id="ARBA00047886"/>
    </source>
</evidence>
<dbReference type="InterPro" id="IPR010610">
    <property type="entry name" value="EryCIII-like_C"/>
</dbReference>
<feature type="compositionally biased region" description="Polar residues" evidence="24">
    <location>
        <begin position="631"/>
        <end position="641"/>
    </location>
</feature>
<keyword evidence="12" id="KW-0653">Protein transport</keyword>
<feature type="compositionally biased region" description="Basic and acidic residues" evidence="24">
    <location>
        <begin position="113"/>
        <end position="146"/>
    </location>
</feature>
<keyword evidence="9" id="KW-0328">Glycosyltransferase</keyword>
<dbReference type="InterPro" id="IPR002213">
    <property type="entry name" value="UDP_glucos_trans"/>
</dbReference>
<keyword evidence="19" id="KW-0753">Steroid metabolism</keyword>
<comment type="caution">
    <text evidence="26">The sequence shown here is derived from an EMBL/GenBank/DDBJ whole genome shotgun (WGS) entry which is preliminary data.</text>
</comment>
<dbReference type="Gene3D" id="3.40.50.2000">
    <property type="entry name" value="Glycogen Phosphorylase B"/>
    <property type="match status" value="2"/>
</dbReference>
<keyword evidence="11" id="KW-0677">Repeat</keyword>
<reference evidence="26" key="1">
    <citation type="submission" date="2020-04" db="EMBL/GenBank/DDBJ databases">
        <title>Draft genome resource of the tomato pathogen Pseudocercospora fuligena.</title>
        <authorList>
            <person name="Zaccaron A."/>
        </authorList>
    </citation>
    <scope>NUCLEOTIDE SEQUENCE</scope>
    <source>
        <strain evidence="26">PF001</strain>
    </source>
</reference>
<feature type="compositionally biased region" description="Basic and acidic residues" evidence="24">
    <location>
        <begin position="667"/>
        <end position="684"/>
    </location>
</feature>
<dbReference type="InterPro" id="IPR011993">
    <property type="entry name" value="PH-like_dom_sf"/>
</dbReference>
<dbReference type="InterPro" id="IPR001849">
    <property type="entry name" value="PH_domain"/>
</dbReference>
<evidence type="ECO:0000256" key="12">
    <source>
        <dbReference type="ARBA" id="ARBA00022927"/>
    </source>
</evidence>
<keyword evidence="7" id="KW-0963">Cytoplasm</keyword>
<dbReference type="OrthoDB" id="10261837at2759"/>
<keyword evidence="13" id="KW-0752">Steroid biosynthesis</keyword>
<feature type="compositionally biased region" description="Basic and acidic residues" evidence="24">
    <location>
        <begin position="532"/>
        <end position="546"/>
    </location>
</feature>
<dbReference type="GO" id="GO:0005975">
    <property type="term" value="P:carbohydrate metabolic process"/>
    <property type="evidence" value="ECO:0007669"/>
    <property type="project" value="InterPro"/>
</dbReference>
<organism evidence="26 27">
    <name type="scientific">Pseudocercospora fuligena</name>
    <dbReference type="NCBI Taxonomy" id="685502"/>
    <lineage>
        <taxon>Eukaryota</taxon>
        <taxon>Fungi</taxon>
        <taxon>Dikarya</taxon>
        <taxon>Ascomycota</taxon>
        <taxon>Pezizomycotina</taxon>
        <taxon>Dothideomycetes</taxon>
        <taxon>Dothideomycetidae</taxon>
        <taxon>Mycosphaerellales</taxon>
        <taxon>Mycosphaerellaceae</taxon>
        <taxon>Pseudocercospora</taxon>
    </lineage>
</organism>
<feature type="region of interest" description="Disordered" evidence="24">
    <location>
        <begin position="1"/>
        <end position="205"/>
    </location>
</feature>
<proteinExistence type="inferred from homology"/>
<keyword evidence="27" id="KW-1185">Reference proteome</keyword>
<evidence type="ECO:0000256" key="3">
    <source>
        <dbReference type="ARBA" id="ARBA00006962"/>
    </source>
</evidence>
<keyword evidence="16" id="KW-0443">Lipid metabolism</keyword>
<dbReference type="SMART" id="SM00233">
    <property type="entry name" value="PH"/>
    <property type="match status" value="1"/>
</dbReference>
<evidence type="ECO:0000259" key="25">
    <source>
        <dbReference type="PROSITE" id="PS50003"/>
    </source>
</evidence>
<evidence type="ECO:0000256" key="24">
    <source>
        <dbReference type="SAM" id="MobiDB-lite"/>
    </source>
</evidence>
<keyword evidence="14" id="KW-0072">Autophagy</keyword>
<feature type="domain" description="PH" evidence="25">
    <location>
        <begin position="304"/>
        <end position="401"/>
    </location>
</feature>
<feature type="compositionally biased region" description="Low complexity" evidence="24">
    <location>
        <begin position="642"/>
        <end position="654"/>
    </location>
</feature>
<feature type="compositionally biased region" description="Basic and acidic residues" evidence="24">
    <location>
        <begin position="481"/>
        <end position="495"/>
    </location>
</feature>
<evidence type="ECO:0000256" key="17">
    <source>
        <dbReference type="ARBA" id="ARBA00023136"/>
    </source>
</evidence>
<evidence type="ECO:0000256" key="14">
    <source>
        <dbReference type="ARBA" id="ARBA00023006"/>
    </source>
</evidence>
<evidence type="ECO:0000256" key="16">
    <source>
        <dbReference type="ARBA" id="ARBA00023098"/>
    </source>
</evidence>
<keyword evidence="8" id="KW-0444">Lipid biosynthesis</keyword>
<protein>
    <recommendedName>
        <fullName evidence="5">Sterol 3-beta-glucosyltransferase</fullName>
        <ecNumber evidence="4">2.4.1.173</ecNumber>
    </recommendedName>
    <alternativeName>
        <fullName evidence="20">Autophagy-related protein 26</fullName>
    </alternativeName>
</protein>
<dbReference type="PANTHER" id="PTHR48050:SF25">
    <property type="entry name" value="STEROL 3-BETA-GLUCOSYLTRANSFERASE"/>
    <property type="match status" value="1"/>
</dbReference>
<evidence type="ECO:0000256" key="19">
    <source>
        <dbReference type="ARBA" id="ARBA00023221"/>
    </source>
</evidence>
<dbReference type="PROSITE" id="PS50003">
    <property type="entry name" value="PH_DOMAIN"/>
    <property type="match status" value="1"/>
</dbReference>
<comment type="catalytic activity">
    <reaction evidence="22">
        <text>a sterol + UDP-alpha-D-glucose = a sterol 3-beta-D-glucoside + UDP + H(+)</text>
        <dbReference type="Rhea" id="RHEA:22724"/>
        <dbReference type="ChEBI" id="CHEBI:15378"/>
        <dbReference type="ChEBI" id="CHEBI:15889"/>
        <dbReference type="ChEBI" id="CHEBI:37424"/>
        <dbReference type="ChEBI" id="CHEBI:58223"/>
        <dbReference type="ChEBI" id="CHEBI:58885"/>
        <dbReference type="EC" id="2.4.1.173"/>
    </reaction>
    <physiologicalReaction direction="left-to-right" evidence="22">
        <dbReference type="Rhea" id="RHEA:22725"/>
    </physiologicalReaction>
</comment>
<keyword evidence="10 26" id="KW-0808">Transferase</keyword>
<dbReference type="SMART" id="SM00568">
    <property type="entry name" value="GRAM"/>
    <property type="match status" value="2"/>
</dbReference>
<feature type="region of interest" description="Disordered" evidence="24">
    <location>
        <begin position="219"/>
        <end position="247"/>
    </location>
</feature>
<dbReference type="CDD" id="cd03784">
    <property type="entry name" value="GT1_Gtf-like"/>
    <property type="match status" value="1"/>
</dbReference>
<evidence type="ECO:0000256" key="18">
    <source>
        <dbReference type="ARBA" id="ARBA00023166"/>
    </source>
</evidence>
<evidence type="ECO:0000256" key="1">
    <source>
        <dbReference type="ARBA" id="ARBA00004496"/>
    </source>
</evidence>
<evidence type="ECO:0000256" key="20">
    <source>
        <dbReference type="ARBA" id="ARBA00029843"/>
    </source>
</evidence>
<feature type="compositionally biased region" description="Basic and acidic residues" evidence="24">
    <location>
        <begin position="232"/>
        <end position="244"/>
    </location>
</feature>
<keyword evidence="15" id="KW-0756">Sterol biosynthesis</keyword>
<dbReference type="InterPro" id="IPR004276">
    <property type="entry name" value="GlycoTrans_28_N"/>
</dbReference>
<dbReference type="PANTHER" id="PTHR48050">
    <property type="entry name" value="STEROL 3-BETA-GLUCOSYLTRANSFERASE"/>
    <property type="match status" value="1"/>
</dbReference>
<evidence type="ECO:0000256" key="11">
    <source>
        <dbReference type="ARBA" id="ARBA00022737"/>
    </source>
</evidence>
<comment type="subcellular location">
    <subcellularLocation>
        <location evidence="1">Cytoplasm</location>
    </subcellularLocation>
    <subcellularLocation>
        <location evidence="2">Preautophagosomal structure membrane</location>
        <topology evidence="2">Peripheral membrane protein</topology>
    </subcellularLocation>
</comment>
<dbReference type="Pfam" id="PF00169">
    <property type="entry name" value="PH"/>
    <property type="match status" value="1"/>
</dbReference>
<sequence length="1467" mass="165705">MASASASASTPALRRTGQPKSSKSTVQKTARVRSRDRSIMDMDLPERFKNDDDGKDVDDGTGVNEDDDNRPIFAQQSMYGIIAATRSKPDFQTSFQPDSESDSDEHDSRRRKSMDVVKRPKEKDAQNMKAKSEPQKSVKKSEDKSTSKHRRKLSESKLVRSFLKPVRERSDSQGHDPMTQSQFLPPRGEENVETSMEQPQALRSEAPVLDRKLEAMRKAEMQASIASSSGRNSREGRRSTDVKKRKEQKPLPQVIADIFQFDAPEEVVAEFPCWYLQNVLLQGFMYITKKHLCFYAYLQKKTNTTIKHGLLGKLGKHSYRYRTYWFVLKADNFSYYRDSAEPYFPLGQVDLRFAISADLAEEKGTDTTYFTITTPERLYQYQADTAEAAKEWVKQLQKCIFRSHNEGDAVKISLPVDNILDVEKSNVLEMASTIKVRVVDNEETFAIDEYFFTFFNAGDKAEEALRILSADSPARKFMLEEEEGANERREEKEFPEMPGSQKSGSRELSPREPVHSTLSPMVAGDRSSPRPSGEHRRASTDSRRGSSDSGRAFFDRRRRSPSGQADARRASTSPISPSIRESSESFVTSSEQPDSSSHEDDEHAVDMSASQMLSDDHMFRGPTLRMPQPRRTMSGTAAQHLQQESQDSSRSSSQEPVPVRIQPPSRQHTEHSLASRRPDLERTDSAGSGRTVEAAPDKLKPSDATAPKLIRGISTPLQYGMTVAGMVRSSSKRMGSYLSSSPKTYMDKWSDAIAGGKRQYISEEGMAPDDRIHEPEDNMDVAEHERSFREHFGLPPTEKLVSTFYCWLHKTVPLYGKIYMGSRRLCFRSLWYGTKTKLIIPYKDILNVAKQRGFRWGYPGLVLVIRGYEELFFDFPSNGLRDDCVVTVLKNLECMDTVAQSTLLTEEEQQDAEDAAAENELLRDARKGSADHNLADEIRSAMSPVLYDDPTASMADVKPKKSLRITCLTIGSRGDVQPYIALCKGFLAEGHKPRIATHATFKDWIERHGIEFAEVGGDPGELMRICVELGMFTPSFLYEVNTKFRGWLDDLLQSAWMACQNSDLLIESPSAMAGIHIAEALQIPYFRAFSMPWTRTRTYPHAFAVANSKMGGAYNYMSYTLFDNIFWQTQQFQVNPWRRKTLGLPPTSYDKLQQNKVPFLYNFSPSVVTPPLDFSDWIKVTGYWFLDEGTDWTPPKELAAFIQRAREDNQKLVYIGFGSVTVSDSRQLMQQVVDAVLKADLRCILSKGWSDRFDKNKDAPEPEIPDCIYKIDAAPHDWLFRQVDAVVHHGGAGTTGASLRAGVPTIIKPFFGDQFFFANRVEDLGVGMHLKKVTANQLGKALWIATHDARMRTKARVIGEQIRGEDGVKTAINAIYRDLEYAKSLIKKHPQRNSTDGPTEDEEDDLTEENWTFVEKEQEAEMARDETAAMTMLATELTGQGPLSQKSTGHSRQMSLGRMVMRGTGRS</sequence>
<feature type="compositionally biased region" description="Polar residues" evidence="24">
    <location>
        <begin position="18"/>
        <end position="28"/>
    </location>
</feature>
<dbReference type="InterPro" id="IPR048065">
    <property type="entry name" value="ATG26_PH_GRAM2"/>
</dbReference>
<dbReference type="InterPro" id="IPR050426">
    <property type="entry name" value="Glycosyltransferase_28"/>
</dbReference>
<comment type="catalytic activity">
    <reaction evidence="21">
        <text>ergosterol + UDP-alpha-D-glucose = ergosteryl 3-beta-D-glucoside + UDP + H(+)</text>
        <dbReference type="Rhea" id="RHEA:61836"/>
        <dbReference type="ChEBI" id="CHEBI:15378"/>
        <dbReference type="ChEBI" id="CHEBI:16933"/>
        <dbReference type="ChEBI" id="CHEBI:52973"/>
        <dbReference type="ChEBI" id="CHEBI:58223"/>
        <dbReference type="ChEBI" id="CHEBI:58885"/>
    </reaction>
    <physiologicalReaction direction="left-to-right" evidence="21">
        <dbReference type="Rhea" id="RHEA:61837"/>
    </physiologicalReaction>
</comment>
<keyword evidence="18" id="KW-1207">Sterol metabolism</keyword>
<evidence type="ECO:0000256" key="5">
    <source>
        <dbReference type="ARBA" id="ARBA00017894"/>
    </source>
</evidence>
<feature type="region of interest" description="Disordered" evidence="24">
    <location>
        <begin position="481"/>
        <end position="709"/>
    </location>
</feature>
<dbReference type="Proteomes" id="UP000660729">
    <property type="component" value="Unassembled WGS sequence"/>
</dbReference>
<evidence type="ECO:0000256" key="22">
    <source>
        <dbReference type="ARBA" id="ARBA00049453"/>
    </source>
</evidence>
<evidence type="ECO:0000256" key="13">
    <source>
        <dbReference type="ARBA" id="ARBA00022955"/>
    </source>
</evidence>
<dbReference type="GO" id="GO:0016126">
    <property type="term" value="P:sterol biosynthetic process"/>
    <property type="evidence" value="ECO:0007669"/>
    <property type="project" value="UniProtKB-KW"/>
</dbReference>
<keyword evidence="6" id="KW-0813">Transport</keyword>
<dbReference type="FunFam" id="3.40.50.2000:FF:000009">
    <property type="entry name" value="Sterol 3-beta-glucosyltransferase UGT80A2"/>
    <property type="match status" value="1"/>
</dbReference>